<comment type="caution">
    <text evidence="2">The sequence shown here is derived from an EMBL/GenBank/DDBJ whole genome shotgun (WGS) entry which is preliminary data.</text>
</comment>
<evidence type="ECO:0000256" key="1">
    <source>
        <dbReference type="SAM" id="MobiDB-lite"/>
    </source>
</evidence>
<reference evidence="2 3" key="1">
    <citation type="journal article" date="2019" name="Microbiol. Resour. Announc.">
        <title>Draft Genome Sequence of Comamonas testosteroni TA441, a Bacterium That Has a Cryptic Phenol Degradation Gene Cluster.</title>
        <authorList>
            <person name="Arai H."/>
            <person name="Ishii M."/>
        </authorList>
    </citation>
    <scope>NUCLEOTIDE SEQUENCE [LARGE SCALE GENOMIC DNA]</scope>
    <source>
        <strain evidence="2 3">TA441</strain>
    </source>
</reference>
<dbReference type="Proteomes" id="UP000323105">
    <property type="component" value="Unassembled WGS sequence"/>
</dbReference>
<evidence type="ECO:0000313" key="3">
    <source>
        <dbReference type="Proteomes" id="UP000323105"/>
    </source>
</evidence>
<feature type="region of interest" description="Disordered" evidence="1">
    <location>
        <begin position="1"/>
        <end position="24"/>
    </location>
</feature>
<gene>
    <name evidence="2" type="ORF">CTTA_0013</name>
</gene>
<dbReference type="RefSeq" id="WP_274596605.1">
    <property type="nucleotide sequence ID" value="NZ_BKBW01000001.1"/>
</dbReference>
<sequence length="44" mass="4486">MHAVLPVPVDRPDPAQARSGTGIRPGPDLAAAILASLPSIISRT</sequence>
<accession>A0A5A7M572</accession>
<name>A0A5A7M572_COMTE</name>
<proteinExistence type="predicted"/>
<dbReference type="AlphaFoldDB" id="A0A5A7M572"/>
<protein>
    <submittedName>
        <fullName evidence="2">Uncharacterized protein</fullName>
    </submittedName>
</protein>
<organism evidence="2 3">
    <name type="scientific">Comamonas testosteroni</name>
    <name type="common">Pseudomonas testosteroni</name>
    <dbReference type="NCBI Taxonomy" id="285"/>
    <lineage>
        <taxon>Bacteria</taxon>
        <taxon>Pseudomonadati</taxon>
        <taxon>Pseudomonadota</taxon>
        <taxon>Betaproteobacteria</taxon>
        <taxon>Burkholderiales</taxon>
        <taxon>Comamonadaceae</taxon>
        <taxon>Comamonas</taxon>
    </lineage>
</organism>
<evidence type="ECO:0000313" key="2">
    <source>
        <dbReference type="EMBL" id="GEQ73008.1"/>
    </source>
</evidence>
<dbReference type="EMBL" id="BKBW01000001">
    <property type="protein sequence ID" value="GEQ73008.1"/>
    <property type="molecule type" value="Genomic_DNA"/>
</dbReference>